<dbReference type="STRING" id="215250.A0A316YWP2"/>
<reference evidence="3 4" key="1">
    <citation type="journal article" date="2018" name="Mol. Biol. Evol.">
        <title>Broad Genomic Sampling Reveals a Smut Pathogenic Ancestry of the Fungal Clade Ustilaginomycotina.</title>
        <authorList>
            <person name="Kijpornyongpan T."/>
            <person name="Mondo S.J."/>
            <person name="Barry K."/>
            <person name="Sandor L."/>
            <person name="Lee J."/>
            <person name="Lipzen A."/>
            <person name="Pangilinan J."/>
            <person name="LaButti K."/>
            <person name="Hainaut M."/>
            <person name="Henrissat B."/>
            <person name="Grigoriev I.V."/>
            <person name="Spatafora J.W."/>
            <person name="Aime M.C."/>
        </authorList>
    </citation>
    <scope>NUCLEOTIDE SEQUENCE [LARGE SCALE GENOMIC DNA]</scope>
    <source>
        <strain evidence="3 4">MCA 4198</strain>
    </source>
</reference>
<protein>
    <submittedName>
        <fullName evidence="3">Uncharacterized protein</fullName>
    </submittedName>
</protein>
<keyword evidence="2" id="KW-0732">Signal</keyword>
<dbReference type="PANTHER" id="PTHR45648:SF85">
    <property type="entry name" value="A, PUTATIVE (AFU_ORTHOLOGUE AFUA_2G10760)-RELATED"/>
    <property type="match status" value="1"/>
</dbReference>
<keyword evidence="1" id="KW-0378">Hydrolase</keyword>
<accession>A0A316YWP2</accession>
<feature type="signal peptide" evidence="2">
    <location>
        <begin position="1"/>
        <end position="19"/>
    </location>
</feature>
<dbReference type="Pfam" id="PF00657">
    <property type="entry name" value="Lipase_GDSL"/>
    <property type="match status" value="1"/>
</dbReference>
<dbReference type="EMBL" id="KZ819634">
    <property type="protein sequence ID" value="PWN93466.1"/>
    <property type="molecule type" value="Genomic_DNA"/>
</dbReference>
<dbReference type="InterPro" id="IPR001087">
    <property type="entry name" value="GDSL"/>
</dbReference>
<dbReference type="InParanoid" id="A0A316YWP2"/>
<gene>
    <name evidence="3" type="ORF">FA10DRAFT_283109</name>
</gene>
<dbReference type="RefSeq" id="XP_025380664.1">
    <property type="nucleotide sequence ID" value="XM_025523820.1"/>
</dbReference>
<feature type="chain" id="PRO_5016381616" evidence="2">
    <location>
        <begin position="20"/>
        <end position="296"/>
    </location>
</feature>
<proteinExistence type="predicted"/>
<dbReference type="InterPro" id="IPR036514">
    <property type="entry name" value="SGNH_hydro_sf"/>
</dbReference>
<dbReference type="InterPro" id="IPR051058">
    <property type="entry name" value="GDSL_Est/Lipase"/>
</dbReference>
<evidence type="ECO:0000313" key="3">
    <source>
        <dbReference type="EMBL" id="PWN93466.1"/>
    </source>
</evidence>
<dbReference type="GO" id="GO:0016788">
    <property type="term" value="F:hydrolase activity, acting on ester bonds"/>
    <property type="evidence" value="ECO:0007669"/>
    <property type="project" value="InterPro"/>
</dbReference>
<dbReference type="Proteomes" id="UP000245768">
    <property type="component" value="Unassembled WGS sequence"/>
</dbReference>
<sequence length="296" mass="32362">MRVAAALTLALTLIGAEVASTPVPRAASKTVVIFGDSQSDNCNVWRSQGGSSAAAQYPWPSCPSPPTGRAMAAPVWGERLKSQNPSWDVQIFAQRGSVADNNHFTTTSSPPDLAAQVRLYFTQYGGRSYQAKIITPAASTWAVTQLAGGNDIESAITDSRGTVANDISALRTQYQLLMNAGFRNFVQFDMYDYSTNPHWRSSSRKSDVVTYVNNYNSQLKTLVNQLNSRGQGTVKIFPFSSLVKSIQSNPGQYGIKNTKDECENLSSCSGYLWYDDRHFATDIEPIIAQHVASYTS</sequence>
<evidence type="ECO:0000313" key="4">
    <source>
        <dbReference type="Proteomes" id="UP000245768"/>
    </source>
</evidence>
<dbReference type="PANTHER" id="PTHR45648">
    <property type="entry name" value="GDSL LIPASE/ACYLHYDROLASE FAMILY PROTEIN (AFU_ORTHOLOGUE AFUA_4G14700)"/>
    <property type="match status" value="1"/>
</dbReference>
<dbReference type="Gene3D" id="3.40.50.1110">
    <property type="entry name" value="SGNH hydrolase"/>
    <property type="match status" value="1"/>
</dbReference>
<organism evidence="3 4">
    <name type="scientific">Acaromyces ingoldii</name>
    <dbReference type="NCBI Taxonomy" id="215250"/>
    <lineage>
        <taxon>Eukaryota</taxon>
        <taxon>Fungi</taxon>
        <taxon>Dikarya</taxon>
        <taxon>Basidiomycota</taxon>
        <taxon>Ustilaginomycotina</taxon>
        <taxon>Exobasidiomycetes</taxon>
        <taxon>Exobasidiales</taxon>
        <taxon>Cryptobasidiaceae</taxon>
        <taxon>Acaromyces</taxon>
    </lineage>
</organism>
<dbReference type="GeneID" id="37045736"/>
<dbReference type="AlphaFoldDB" id="A0A316YWP2"/>
<evidence type="ECO:0000256" key="1">
    <source>
        <dbReference type="ARBA" id="ARBA00022801"/>
    </source>
</evidence>
<keyword evidence="4" id="KW-1185">Reference proteome</keyword>
<evidence type="ECO:0000256" key="2">
    <source>
        <dbReference type="SAM" id="SignalP"/>
    </source>
</evidence>
<dbReference type="OrthoDB" id="1600564at2759"/>
<name>A0A316YWP2_9BASI</name>